<evidence type="ECO:0000313" key="1">
    <source>
        <dbReference type="EMBL" id="VDN42415.1"/>
    </source>
</evidence>
<gene>
    <name evidence="1" type="ORF">DILT_LOCUS18819</name>
</gene>
<protein>
    <submittedName>
        <fullName evidence="1">Uncharacterized protein</fullName>
    </submittedName>
</protein>
<dbReference type="Proteomes" id="UP000281553">
    <property type="component" value="Unassembled WGS sequence"/>
</dbReference>
<reference evidence="1 2" key="1">
    <citation type="submission" date="2018-11" db="EMBL/GenBank/DDBJ databases">
        <authorList>
            <consortium name="Pathogen Informatics"/>
        </authorList>
    </citation>
    <scope>NUCLEOTIDE SEQUENCE [LARGE SCALE GENOMIC DNA]</scope>
</reference>
<organism evidence="1 2">
    <name type="scientific">Dibothriocephalus latus</name>
    <name type="common">Fish tapeworm</name>
    <name type="synonym">Diphyllobothrium latum</name>
    <dbReference type="NCBI Taxonomy" id="60516"/>
    <lineage>
        <taxon>Eukaryota</taxon>
        <taxon>Metazoa</taxon>
        <taxon>Spiralia</taxon>
        <taxon>Lophotrochozoa</taxon>
        <taxon>Platyhelminthes</taxon>
        <taxon>Cestoda</taxon>
        <taxon>Eucestoda</taxon>
        <taxon>Diphyllobothriidea</taxon>
        <taxon>Diphyllobothriidae</taxon>
        <taxon>Dibothriocephalus</taxon>
    </lineage>
</organism>
<proteinExistence type="predicted"/>
<sequence length="57" mass="6402">MQAVWQIAIGPNSSFWARPPPHRASIVTLVAFSCAPGKMLPKSLYGPRSFFSFLFCW</sequence>
<name>A0A3P7NI69_DIBLA</name>
<keyword evidence="2" id="KW-1185">Reference proteome</keyword>
<dbReference type="AlphaFoldDB" id="A0A3P7NI69"/>
<dbReference type="EMBL" id="UYRU01104552">
    <property type="protein sequence ID" value="VDN42415.1"/>
    <property type="molecule type" value="Genomic_DNA"/>
</dbReference>
<evidence type="ECO:0000313" key="2">
    <source>
        <dbReference type="Proteomes" id="UP000281553"/>
    </source>
</evidence>
<accession>A0A3P7NI69</accession>